<evidence type="ECO:0000313" key="1">
    <source>
        <dbReference type="EMBL" id="TFK57923.1"/>
    </source>
</evidence>
<proteinExistence type="predicted"/>
<gene>
    <name evidence="1" type="ORF">BDN72DRAFT_884319</name>
</gene>
<accession>A0ACD2ZWN9</accession>
<protein>
    <submittedName>
        <fullName evidence="1">Uncharacterized protein</fullName>
    </submittedName>
</protein>
<keyword evidence="2" id="KW-1185">Reference proteome</keyword>
<dbReference type="Proteomes" id="UP000308600">
    <property type="component" value="Unassembled WGS sequence"/>
</dbReference>
<reference evidence="1 2" key="1">
    <citation type="journal article" date="2019" name="Nat. Ecol. Evol.">
        <title>Megaphylogeny resolves global patterns of mushroom evolution.</title>
        <authorList>
            <person name="Varga T."/>
            <person name="Krizsan K."/>
            <person name="Foldi C."/>
            <person name="Dima B."/>
            <person name="Sanchez-Garcia M."/>
            <person name="Sanchez-Ramirez S."/>
            <person name="Szollosi G.J."/>
            <person name="Szarkandi J.G."/>
            <person name="Papp V."/>
            <person name="Albert L."/>
            <person name="Andreopoulos W."/>
            <person name="Angelini C."/>
            <person name="Antonin V."/>
            <person name="Barry K.W."/>
            <person name="Bougher N.L."/>
            <person name="Buchanan P."/>
            <person name="Buyck B."/>
            <person name="Bense V."/>
            <person name="Catcheside P."/>
            <person name="Chovatia M."/>
            <person name="Cooper J."/>
            <person name="Damon W."/>
            <person name="Desjardin D."/>
            <person name="Finy P."/>
            <person name="Geml J."/>
            <person name="Haridas S."/>
            <person name="Hughes K."/>
            <person name="Justo A."/>
            <person name="Karasinski D."/>
            <person name="Kautmanova I."/>
            <person name="Kiss B."/>
            <person name="Kocsube S."/>
            <person name="Kotiranta H."/>
            <person name="LaButti K.M."/>
            <person name="Lechner B.E."/>
            <person name="Liimatainen K."/>
            <person name="Lipzen A."/>
            <person name="Lukacs Z."/>
            <person name="Mihaltcheva S."/>
            <person name="Morgado L.N."/>
            <person name="Niskanen T."/>
            <person name="Noordeloos M.E."/>
            <person name="Ohm R.A."/>
            <person name="Ortiz-Santana B."/>
            <person name="Ovrebo C."/>
            <person name="Racz N."/>
            <person name="Riley R."/>
            <person name="Savchenko A."/>
            <person name="Shiryaev A."/>
            <person name="Soop K."/>
            <person name="Spirin V."/>
            <person name="Szebenyi C."/>
            <person name="Tomsovsky M."/>
            <person name="Tulloss R.E."/>
            <person name="Uehling J."/>
            <person name="Grigoriev I.V."/>
            <person name="Vagvolgyi C."/>
            <person name="Papp T."/>
            <person name="Martin F.M."/>
            <person name="Miettinen O."/>
            <person name="Hibbett D.S."/>
            <person name="Nagy L.G."/>
        </authorList>
    </citation>
    <scope>NUCLEOTIDE SEQUENCE [LARGE SCALE GENOMIC DNA]</scope>
    <source>
        <strain evidence="1 2">NL-1719</strain>
    </source>
</reference>
<sequence>MHDWTNSVSRFLPHQTLFAPTMPDLGDFSAWIQVDDEDSLPEYALESSGHTVSCWIPSKAGKEFAVCWGSTHLRYTCSGLVTIDGIECGATLLQYPQDEHEASIMLDSVKTGASTCRSLVFSTVNLTDNDQYLDDGDKDFGEIKLVLKKSEITGSASGMFDDVSNDFDRDLKVHERLKKNLDHCVVLGEETRSHESGVTTKDSRTVATFIFRYRSLDVLQANGIAPLDQTQQRTSAPPEDEQKRALAVKIEAKE</sequence>
<dbReference type="EMBL" id="ML209856">
    <property type="protein sequence ID" value="TFK57923.1"/>
    <property type="molecule type" value="Genomic_DNA"/>
</dbReference>
<organism evidence="1 2">
    <name type="scientific">Pluteus cervinus</name>
    <dbReference type="NCBI Taxonomy" id="181527"/>
    <lineage>
        <taxon>Eukaryota</taxon>
        <taxon>Fungi</taxon>
        <taxon>Dikarya</taxon>
        <taxon>Basidiomycota</taxon>
        <taxon>Agaricomycotina</taxon>
        <taxon>Agaricomycetes</taxon>
        <taxon>Agaricomycetidae</taxon>
        <taxon>Agaricales</taxon>
        <taxon>Pluteineae</taxon>
        <taxon>Pluteaceae</taxon>
        <taxon>Pluteus</taxon>
    </lineage>
</organism>
<evidence type="ECO:0000313" key="2">
    <source>
        <dbReference type="Proteomes" id="UP000308600"/>
    </source>
</evidence>
<feature type="non-terminal residue" evidence="1">
    <location>
        <position position="254"/>
    </location>
</feature>
<name>A0ACD2ZWN9_9AGAR</name>